<organism evidence="1 2">
    <name type="scientific">Cohnella abietis</name>
    <dbReference type="NCBI Taxonomy" id="2507935"/>
    <lineage>
        <taxon>Bacteria</taxon>
        <taxon>Bacillati</taxon>
        <taxon>Bacillota</taxon>
        <taxon>Bacilli</taxon>
        <taxon>Bacillales</taxon>
        <taxon>Paenibacillaceae</taxon>
        <taxon>Cohnella</taxon>
    </lineage>
</organism>
<gene>
    <name evidence="1" type="ORF">KCTCHS21_50490</name>
</gene>
<sequence>MDFTTAPIYKLNETANGLEVLSILTFFENINTNEIIGEAARQSGGQIAIQLTFRILSLHANFYNKSVNKERGHESIKEITYKYLGVVIISNEQHIADITGSNRFRCNRRQQQIR</sequence>
<reference evidence="1 2" key="1">
    <citation type="submission" date="2019-01" db="EMBL/GenBank/DDBJ databases">
        <title>Complete genome sequence of Cohnella hallensis HS21 isolated from Korean fir (Abies koreana) rhizospheric soil.</title>
        <authorList>
            <person name="Jiang L."/>
            <person name="Kang S.W."/>
            <person name="Kim S."/>
            <person name="Jung J."/>
            <person name="Kim C.Y."/>
            <person name="Kim D.H."/>
            <person name="Kim S.W."/>
            <person name="Lee J."/>
        </authorList>
    </citation>
    <scope>NUCLEOTIDE SEQUENCE [LARGE SCALE GENOMIC DNA]</scope>
    <source>
        <strain evidence="1 2">HS21</strain>
    </source>
</reference>
<protein>
    <submittedName>
        <fullName evidence="1">Uncharacterized protein</fullName>
    </submittedName>
</protein>
<evidence type="ECO:0000313" key="2">
    <source>
        <dbReference type="Proteomes" id="UP000289856"/>
    </source>
</evidence>
<dbReference type="KEGG" id="cohn:KCTCHS21_50490"/>
<keyword evidence="2" id="KW-1185">Reference proteome</keyword>
<dbReference type="AlphaFoldDB" id="A0A3T1DC13"/>
<name>A0A3T1DC13_9BACL</name>
<dbReference type="Proteomes" id="UP000289856">
    <property type="component" value="Chromosome"/>
</dbReference>
<proteinExistence type="predicted"/>
<accession>A0A3T1DC13</accession>
<dbReference type="EMBL" id="AP019400">
    <property type="protein sequence ID" value="BBI35650.1"/>
    <property type="molecule type" value="Genomic_DNA"/>
</dbReference>
<evidence type="ECO:0000313" key="1">
    <source>
        <dbReference type="EMBL" id="BBI35650.1"/>
    </source>
</evidence>